<feature type="compositionally biased region" description="Polar residues" evidence="6">
    <location>
        <begin position="121"/>
        <end position="131"/>
    </location>
</feature>
<feature type="domain" description="Anaphase-promoting complex subunit 1 beta-sandwich" evidence="9">
    <location>
        <begin position="1820"/>
        <end position="1897"/>
    </location>
</feature>
<dbReference type="EMBL" id="JACCJC010000024">
    <property type="protein sequence ID" value="KAF6235672.1"/>
    <property type="molecule type" value="Genomic_DNA"/>
</dbReference>
<protein>
    <recommendedName>
        <fullName evidence="12">Anaphase-promoting complex subunit 1</fullName>
    </recommendedName>
</protein>
<evidence type="ECO:0000256" key="1">
    <source>
        <dbReference type="ARBA" id="ARBA00010547"/>
    </source>
</evidence>
<keyword evidence="2" id="KW-0132">Cell division</keyword>
<evidence type="ECO:0000259" key="8">
    <source>
        <dbReference type="Pfam" id="PF20518"/>
    </source>
</evidence>
<keyword evidence="5" id="KW-0131">Cell cycle</keyword>
<dbReference type="Pfam" id="PF20518">
    <property type="entry name" value="Apc1_MidN"/>
    <property type="match status" value="1"/>
</dbReference>
<gene>
    <name evidence="10" type="ORF">HO173_006355</name>
</gene>
<feature type="compositionally biased region" description="Basic and acidic residues" evidence="6">
    <location>
        <begin position="136"/>
        <end position="146"/>
    </location>
</feature>
<dbReference type="InterPro" id="IPR048971">
    <property type="entry name" value="Apc1_3rd"/>
</dbReference>
<feature type="region of interest" description="Disordered" evidence="6">
    <location>
        <begin position="98"/>
        <end position="156"/>
    </location>
</feature>
<dbReference type="InterPro" id="IPR024990">
    <property type="entry name" value="Apc1"/>
</dbReference>
<dbReference type="Gene3D" id="1.25.10.10">
    <property type="entry name" value="Leucine-rich Repeat Variant"/>
    <property type="match status" value="3"/>
</dbReference>
<reference evidence="10 11" key="1">
    <citation type="journal article" date="2020" name="Genomics">
        <title>Complete, high-quality genomes from long-read metagenomic sequencing of two wolf lichen thalli reveals enigmatic genome architecture.</title>
        <authorList>
            <person name="McKenzie S.K."/>
            <person name="Walston R.F."/>
            <person name="Allen J.L."/>
        </authorList>
    </citation>
    <scope>NUCLEOTIDE SEQUENCE [LARGE SCALE GENOMIC DNA]</scope>
    <source>
        <strain evidence="10">WasteWater2</strain>
    </source>
</reference>
<dbReference type="FunFam" id="1.25.10.10:FF:000400">
    <property type="entry name" value="20S cyclosome subunit (APC1/BimE), putative"/>
    <property type="match status" value="1"/>
</dbReference>
<evidence type="ECO:0000259" key="7">
    <source>
        <dbReference type="Pfam" id="PF12859"/>
    </source>
</evidence>
<evidence type="ECO:0000256" key="6">
    <source>
        <dbReference type="SAM" id="MobiDB-lite"/>
    </source>
</evidence>
<evidence type="ECO:0000256" key="2">
    <source>
        <dbReference type="ARBA" id="ARBA00022618"/>
    </source>
</evidence>
<dbReference type="RefSeq" id="XP_037165040.1">
    <property type="nucleotide sequence ID" value="XM_037308266.1"/>
</dbReference>
<dbReference type="GO" id="GO:0031145">
    <property type="term" value="P:anaphase-promoting complex-dependent catabolic process"/>
    <property type="evidence" value="ECO:0007669"/>
    <property type="project" value="TreeGrafter"/>
</dbReference>
<dbReference type="Pfam" id="PF21282">
    <property type="entry name" value="APC1_3rd"/>
    <property type="match status" value="1"/>
</dbReference>
<dbReference type="Pfam" id="PF12859">
    <property type="entry name" value="ANAPC1"/>
    <property type="match status" value="1"/>
</dbReference>
<evidence type="ECO:0000256" key="5">
    <source>
        <dbReference type="ARBA" id="ARBA00023306"/>
    </source>
</evidence>
<feature type="region of interest" description="Disordered" evidence="6">
    <location>
        <begin position="377"/>
        <end position="435"/>
    </location>
</feature>
<dbReference type="PANTHER" id="PTHR12827:SF3">
    <property type="entry name" value="ANAPHASE-PROMOTING COMPLEX SUBUNIT 1"/>
    <property type="match status" value="1"/>
</dbReference>
<dbReference type="GO" id="GO:0051301">
    <property type="term" value="P:cell division"/>
    <property type="evidence" value="ECO:0007669"/>
    <property type="project" value="UniProtKB-KW"/>
</dbReference>
<comment type="caution">
    <text evidence="10">The sequence shown here is derived from an EMBL/GenBank/DDBJ whole genome shotgun (WGS) entry which is preliminary data.</text>
</comment>
<evidence type="ECO:0008006" key="12">
    <source>
        <dbReference type="Google" id="ProtNLM"/>
    </source>
</evidence>
<keyword evidence="11" id="KW-1185">Reference proteome</keyword>
<feature type="compositionally biased region" description="Gly residues" evidence="6">
    <location>
        <begin position="420"/>
        <end position="431"/>
    </location>
</feature>
<dbReference type="InterPro" id="IPR011989">
    <property type="entry name" value="ARM-like"/>
</dbReference>
<dbReference type="GO" id="GO:0007091">
    <property type="term" value="P:metaphase/anaphase transition of mitotic cell cycle"/>
    <property type="evidence" value="ECO:0007669"/>
    <property type="project" value="TreeGrafter"/>
</dbReference>
<dbReference type="Proteomes" id="UP000578531">
    <property type="component" value="Unassembled WGS sequence"/>
</dbReference>
<dbReference type="GeneID" id="59288016"/>
<organism evidence="10 11">
    <name type="scientific">Letharia columbiana</name>
    <dbReference type="NCBI Taxonomy" id="112416"/>
    <lineage>
        <taxon>Eukaryota</taxon>
        <taxon>Fungi</taxon>
        <taxon>Dikarya</taxon>
        <taxon>Ascomycota</taxon>
        <taxon>Pezizomycotina</taxon>
        <taxon>Lecanoromycetes</taxon>
        <taxon>OSLEUM clade</taxon>
        <taxon>Lecanoromycetidae</taxon>
        <taxon>Lecanorales</taxon>
        <taxon>Lecanorineae</taxon>
        <taxon>Parmeliaceae</taxon>
        <taxon>Letharia</taxon>
    </lineage>
</organism>
<evidence type="ECO:0000259" key="9">
    <source>
        <dbReference type="Pfam" id="PF21282"/>
    </source>
</evidence>
<dbReference type="InterPro" id="IPR046794">
    <property type="entry name" value="Apc1_MidN"/>
</dbReference>
<feature type="domain" description="Anaphase-promoting complex subunit 1 middle" evidence="8">
    <location>
        <begin position="1038"/>
        <end position="1196"/>
    </location>
</feature>
<dbReference type="InterPro" id="IPR049255">
    <property type="entry name" value="Apc1_N"/>
</dbReference>
<dbReference type="PANTHER" id="PTHR12827">
    <property type="entry name" value="MEIOTIC CHECKPOINT REGULATOR TSG24 FAMILY MEMBER"/>
    <property type="match status" value="1"/>
</dbReference>
<dbReference type="OrthoDB" id="26401at2759"/>
<keyword evidence="4" id="KW-0498">Mitosis</keyword>
<feature type="domain" description="Anaphase-promoting complex subunit 1 N-terminal" evidence="7">
    <location>
        <begin position="30"/>
        <end position="846"/>
    </location>
</feature>
<proteinExistence type="inferred from homology"/>
<evidence type="ECO:0000313" key="11">
    <source>
        <dbReference type="Proteomes" id="UP000578531"/>
    </source>
</evidence>
<comment type="similarity">
    <text evidence="1">Belongs to the APC1 family.</text>
</comment>
<evidence type="ECO:0000256" key="4">
    <source>
        <dbReference type="ARBA" id="ARBA00022776"/>
    </source>
</evidence>
<dbReference type="FunFam" id="1.25.10.10:FF:000217">
    <property type="entry name" value="20S cyclosome subunit (APC1/BimE)"/>
    <property type="match status" value="1"/>
</dbReference>
<evidence type="ECO:0000256" key="3">
    <source>
        <dbReference type="ARBA" id="ARBA00022737"/>
    </source>
</evidence>
<name>A0A8H6FVW0_9LECA</name>
<sequence>MASVTSLGVHTPSALPFLIAENILPADPPDDAFTWRSFQGPSLEDNVEEEELVTTKSCVVWSRAGVIQRVFRFDVEGEPVTQAVFALFPNQTLKHLQVSGDSNISPHHDRRQRTVNDEPNVRTQRASNSRSGPKRGQKDGPEKDGRVQNQLPARSQRDDQFLEGRALVIVLKTQAHVFFFSETSHIVHLPFEVDAVFPCIYGILLQRKIPEKETVPPTPQIPSVPNNSFAFSQATFSSPISRPQGYQTLAEVSSAQHHDSPIISLLHGLLQRSAQAPDISLPKLFCLTDPLTEIGTVATNVGPNVKSTGKINSQSTSAFGALGSEENLLYVSSRDELSQRAPDPSIRGPLALAVTENHETGILSIWTVRYVDRGAASSLRGQPNPTPTPTPTATGARSRRRSSYGPGIGTGTSTPIARGAIGGRESFGGGRNYRHSSMDTTLEEYSISDQNDLLDSAFGDPAMPAKSSRRVSGLLARADLSTTHDRSTFTDLAGAHAGRKSGRKGASFGPNGARLSVGPDAVAMDTRPQTLHGIRNSFDAVSLHEPPFDDMAHELDDFHDMSLDNPALQEAVRGLRKEVVFHKIYSMPSEGRRLEKTGPQPSGPAREIITMRSPDASLGDATDDAAIVVCLVDRASHELLVLQITVHPRYTSNRHQNVHGGARIVHQGYRVHVSGMTRRSGVIDACKIDDGSCARILVLESSSDGMGVLSLQAPWSCLRKIELPPSLCLHNPYQISSDVILRQRREGGFKRRFSRGPQALVALQHPSCQGRVDVMDSGGTRHRLKVQLRPRNAVVQKMIKVAESVLPSSDADGEAILRGWWDTLSFVQSRSEKEIDTEWTAMIVLLFSMAIALIGDRHTEAATRQNRRKGGLLRSSSGANTDLASWEAMLNQEGGPSSTCPAWMQVGGWEWTAKESVVLHASLPTRSKSSSSFIPSVAPAVPIPKKSPYLLHCISIARDFIKSPIGQIANGEHGYLPTASSRDPDVRRTALASILVGLHLLREEFKLDTLASEALHDLTPILAQIGSWLGWDNWGLKQSSYYMLEATNLEAWLFDDSVITGMRIPPEPFLPHSILQFIETTNVKAETAPFISLLDVASSPEVEVAGKRSAEASAKLLLELTPRTVAIKNLLTSHTLETTERRVANMSAWGWNPSILETLPESVAVSFRAAISTCQGQPSTSWGSDILEVVGREDVAMLEHEGRTTRRHGKYANPSSNDAIRDVHSICQSTLEVETVGPFDGSAELDRQAVTRLLFKEDQRFAEAARLVHPLLHPVARCTPEPEWSDTDLLEAQQELVKVIAVRTLSVSLGRGLLFYSARLPLLTEKFPIHGFTLSCVMKPSDTTVTADRNTYTEEKTSWAFFHAGVEAGLSISKNANGIDTSWILFNKPRDLQTRHAGFLLALGLNGHLKSIAKWVAFKYLTPKHTMTSIGLLLGLSASYLGTMDTLITRLLSVHVTRMLPPGAAELNLSPLTQTSGIMGIGLLYCNSQHRRMSEIMISELENVDQEDNSHPFDNLRDEGYRLAAGFALGYINLGRGKDLKGLHDMHITERLLVIAIGSRKVSIVHILDKATAAATVAIALIFMKTNDEALARKVDVPDTLHQFDYVRPDIFLLRTVARHLIMWDDIQPTTRWMKKQLPLVYQQKHKLTTIRILTSEDMPFFNIVAGLCLSIGLRFAGSGSLEVRSMLCHYIDQLMRICKLPTLSYDGKLARITVRNCQDVAVLAACCVMAGTGDVHIFRRLRSLHGRTDADTPFGSHLAGHFAIGILFMGGGTHTFGTTNIATASLLCALYPLFPNAVLDNKSHLQAFRHFWVLATERRCLILRDVDTHRPVSLPIIVTLRTGTEVAMHAPCLLPEIETIAKIQTNDKEHWTVTLDLAQNSIHYDAFKRHQSIYVRHCAAYDAHASVFSATMQALNDAQSTHQLGIQAFRWIFALPTLAEFNRAEQALVLPADAGSVVHRGTRGTVIDDRLVLERACMGSGMRERLWNLRILLAWADGLSRRGEEWRWIGKEVVERLRAGLAMRRRQAKAT</sequence>
<dbReference type="GO" id="GO:0070979">
    <property type="term" value="P:protein K11-linked ubiquitination"/>
    <property type="evidence" value="ECO:0007669"/>
    <property type="project" value="TreeGrafter"/>
</dbReference>
<accession>A0A8H6FVW0</accession>
<evidence type="ECO:0000313" key="10">
    <source>
        <dbReference type="EMBL" id="KAF6235672.1"/>
    </source>
</evidence>
<keyword evidence="3" id="KW-0677">Repeat</keyword>
<dbReference type="GO" id="GO:0060090">
    <property type="term" value="F:molecular adaptor activity"/>
    <property type="evidence" value="ECO:0007669"/>
    <property type="project" value="TreeGrafter"/>
</dbReference>
<dbReference type="GO" id="GO:0005680">
    <property type="term" value="C:anaphase-promoting complex"/>
    <property type="evidence" value="ECO:0007669"/>
    <property type="project" value="InterPro"/>
</dbReference>